<dbReference type="Gene3D" id="1.10.10.10">
    <property type="entry name" value="Winged helix-like DNA-binding domain superfamily/Winged helix DNA-binding domain"/>
    <property type="match status" value="1"/>
</dbReference>
<comment type="catalytic activity">
    <reaction evidence="1">
        <text>ATP + protein L-histidine = ADP + protein N-phospho-L-histidine.</text>
        <dbReference type="EC" id="2.7.13.3"/>
    </reaction>
</comment>
<organism evidence="9 10">
    <name type="scientific">Methanospirillum lacunae</name>
    <dbReference type="NCBI Taxonomy" id="668570"/>
    <lineage>
        <taxon>Archaea</taxon>
        <taxon>Methanobacteriati</taxon>
        <taxon>Methanobacteriota</taxon>
        <taxon>Stenosarchaea group</taxon>
        <taxon>Methanomicrobia</taxon>
        <taxon>Methanomicrobiales</taxon>
        <taxon>Methanospirillaceae</taxon>
        <taxon>Methanospirillum</taxon>
    </lineage>
</organism>
<dbReference type="SUPFAM" id="SSF55785">
    <property type="entry name" value="PYP-like sensor domain (PAS domain)"/>
    <property type="match status" value="5"/>
</dbReference>
<dbReference type="Pfam" id="PF13426">
    <property type="entry name" value="PAS_9"/>
    <property type="match status" value="2"/>
</dbReference>
<dbReference type="RefSeq" id="WP_109969789.1">
    <property type="nucleotide sequence ID" value="NZ_CP176093.1"/>
</dbReference>
<evidence type="ECO:0000256" key="1">
    <source>
        <dbReference type="ARBA" id="ARBA00000085"/>
    </source>
</evidence>
<feature type="region of interest" description="Disordered" evidence="6">
    <location>
        <begin position="719"/>
        <end position="744"/>
    </location>
</feature>
<evidence type="ECO:0000256" key="5">
    <source>
        <dbReference type="ARBA" id="ARBA00022777"/>
    </source>
</evidence>
<dbReference type="InterPro" id="IPR001610">
    <property type="entry name" value="PAC"/>
</dbReference>
<dbReference type="NCBIfam" id="TIGR00229">
    <property type="entry name" value="sensory_box"/>
    <property type="match status" value="3"/>
</dbReference>
<dbReference type="PROSITE" id="PS50113">
    <property type="entry name" value="PAC"/>
    <property type="match status" value="1"/>
</dbReference>
<dbReference type="InterPro" id="IPR013656">
    <property type="entry name" value="PAS_4"/>
</dbReference>
<dbReference type="SMART" id="SM00091">
    <property type="entry name" value="PAS"/>
    <property type="match status" value="5"/>
</dbReference>
<proteinExistence type="predicted"/>
<feature type="compositionally biased region" description="Basic and acidic residues" evidence="6">
    <location>
        <begin position="722"/>
        <end position="733"/>
    </location>
</feature>
<evidence type="ECO:0000256" key="6">
    <source>
        <dbReference type="SAM" id="MobiDB-lite"/>
    </source>
</evidence>
<dbReference type="Pfam" id="PF08448">
    <property type="entry name" value="PAS_4"/>
    <property type="match status" value="1"/>
</dbReference>
<evidence type="ECO:0000256" key="2">
    <source>
        <dbReference type="ARBA" id="ARBA00012438"/>
    </source>
</evidence>
<dbReference type="InterPro" id="IPR036388">
    <property type="entry name" value="WH-like_DNA-bd_sf"/>
</dbReference>
<comment type="caution">
    <text evidence="9">The sequence shown here is derived from an EMBL/GenBank/DDBJ whole genome shotgun (WGS) entry which is preliminary data.</text>
</comment>
<dbReference type="GeneID" id="97547575"/>
<evidence type="ECO:0000259" key="7">
    <source>
        <dbReference type="PROSITE" id="PS50112"/>
    </source>
</evidence>
<keyword evidence="3" id="KW-0597">Phosphoprotein</keyword>
<keyword evidence="10" id="KW-1185">Reference proteome</keyword>
<reference evidence="9 10" key="1">
    <citation type="submission" date="2018-05" db="EMBL/GenBank/DDBJ databases">
        <title>Draft genome of Methanospirillum lacunae Ki8-1.</title>
        <authorList>
            <person name="Dueholm M.S."/>
            <person name="Nielsen P.H."/>
            <person name="Bakmann L.F."/>
            <person name="Otzen D.E."/>
        </authorList>
    </citation>
    <scope>NUCLEOTIDE SEQUENCE [LARGE SCALE GENOMIC DNA]</scope>
    <source>
        <strain evidence="9 10">Ki8-1</strain>
    </source>
</reference>
<evidence type="ECO:0000313" key="9">
    <source>
        <dbReference type="EMBL" id="PWR70360.1"/>
    </source>
</evidence>
<dbReference type="InterPro" id="IPR011991">
    <property type="entry name" value="ArsR-like_HTH"/>
</dbReference>
<dbReference type="Proteomes" id="UP000245657">
    <property type="component" value="Unassembled WGS sequence"/>
</dbReference>
<feature type="domain" description="PAC" evidence="8">
    <location>
        <begin position="429"/>
        <end position="484"/>
    </location>
</feature>
<dbReference type="InterPro" id="IPR000700">
    <property type="entry name" value="PAS-assoc_C"/>
</dbReference>
<dbReference type="CDD" id="cd00090">
    <property type="entry name" value="HTH_ARSR"/>
    <property type="match status" value="1"/>
</dbReference>
<protein>
    <recommendedName>
        <fullName evidence="2">histidine kinase</fullName>
        <ecNumber evidence="2">2.7.13.3</ecNumber>
    </recommendedName>
</protein>
<dbReference type="AlphaFoldDB" id="A0A2V2MVP4"/>
<dbReference type="EMBL" id="QGMY01000014">
    <property type="protein sequence ID" value="PWR70360.1"/>
    <property type="molecule type" value="Genomic_DNA"/>
</dbReference>
<evidence type="ECO:0000256" key="3">
    <source>
        <dbReference type="ARBA" id="ARBA00022553"/>
    </source>
</evidence>
<feature type="domain" description="PAS" evidence="7">
    <location>
        <begin position="607"/>
        <end position="667"/>
    </location>
</feature>
<evidence type="ECO:0000256" key="4">
    <source>
        <dbReference type="ARBA" id="ARBA00022679"/>
    </source>
</evidence>
<keyword evidence="4" id="KW-0808">Transferase</keyword>
<dbReference type="Gene3D" id="3.30.450.20">
    <property type="entry name" value="PAS domain"/>
    <property type="match status" value="5"/>
</dbReference>
<dbReference type="SUPFAM" id="SSF46785">
    <property type="entry name" value="Winged helix' DNA-binding domain"/>
    <property type="match status" value="1"/>
</dbReference>
<dbReference type="PROSITE" id="PS50112">
    <property type="entry name" value="PAS"/>
    <property type="match status" value="3"/>
</dbReference>
<dbReference type="SMART" id="SM00086">
    <property type="entry name" value="PAC"/>
    <property type="match status" value="4"/>
</dbReference>
<keyword evidence="5" id="KW-0418">Kinase</keyword>
<dbReference type="InterPro" id="IPR052162">
    <property type="entry name" value="Sensor_kinase/Photoreceptor"/>
</dbReference>
<dbReference type="CDD" id="cd00130">
    <property type="entry name" value="PAS"/>
    <property type="match status" value="4"/>
</dbReference>
<feature type="compositionally biased region" description="Basic residues" evidence="6">
    <location>
        <begin position="734"/>
        <end position="744"/>
    </location>
</feature>
<sequence>MASSMKENTTPQRILSYLKECPEGANIIEISKQLGVGRNQVARHLANLSQVGRLDLFTDGNNKIYRLAHRIPFHLFSVYPKGGAIGFNRSLLVQEVSERALTILGCSESDLIGTWIEDLPQPLFQELNLGSVTRGILDEKISTPHTVTGEVGGRFLEISLSPCIFDDSTTGVVVVISDLSDTEKILETERLLSDRFDALMRESEEFIADLDANDRIIRANYALARCFDTDPTNLIGLLGLPSISPEDLLLIKQTAFSDPNTSGRTSAPVEVRVITHDGKIRYQKWLAYREERNGILWSLHCIGSDITEQKIQDERIRLYESGLSAIVDERTNELREIIKNLKSQIDGLQRIEQQQYINESRYSRLTETVSEIIWETGEEHQFTYVSDKVQESIGKTSENLIGKHFFDLIDDSVGQARALDFVSLLISGKPIDRMVTPIRSVDGSTRWFEISGVPNIGPDESFQGYCGIANDITERVLQDELKTELLSIIESAAHIVAITREDGFFSYLNKAGRKFFGLSNKSDITKACFFSFIPESDYQDYLAKRAEAVEIGYWMGDSTIMSYDGTLIPVSQIIQYHRHESTKKSYFSTIIRDISDRLAFEQELATAYEYSRMLTEVNPDLIATFSVEGKILDVNAAVERVTGYHRQKLIGNEYFQFFSEPEEIKTLHGKVLTQGSAIEFTAEITHKNGRKTPVIGRSVAFRDQSKNMRGVFATARIIQPGSEEKSREKGPKKLKDKLRKPPPG</sequence>
<evidence type="ECO:0000313" key="10">
    <source>
        <dbReference type="Proteomes" id="UP000245657"/>
    </source>
</evidence>
<dbReference type="InterPro" id="IPR000014">
    <property type="entry name" value="PAS"/>
</dbReference>
<dbReference type="InterPro" id="IPR035965">
    <property type="entry name" value="PAS-like_dom_sf"/>
</dbReference>
<dbReference type="GO" id="GO:0004673">
    <property type="term" value="F:protein histidine kinase activity"/>
    <property type="evidence" value="ECO:0007669"/>
    <property type="project" value="UniProtKB-EC"/>
</dbReference>
<gene>
    <name evidence="9" type="ORF">DK846_14870</name>
</gene>
<feature type="domain" description="PAS" evidence="7">
    <location>
        <begin position="358"/>
        <end position="409"/>
    </location>
</feature>
<dbReference type="OrthoDB" id="141807at2157"/>
<accession>A0A2V2MVP4</accession>
<dbReference type="InterPro" id="IPR036390">
    <property type="entry name" value="WH_DNA-bd_sf"/>
</dbReference>
<dbReference type="EC" id="2.7.13.3" evidence="2"/>
<dbReference type="PANTHER" id="PTHR43304">
    <property type="entry name" value="PHYTOCHROME-LIKE PROTEIN CPH1"/>
    <property type="match status" value="1"/>
</dbReference>
<name>A0A2V2MVP4_9EURY</name>
<feature type="domain" description="PAS" evidence="7">
    <location>
        <begin position="481"/>
        <end position="552"/>
    </location>
</feature>
<evidence type="ECO:0000259" key="8">
    <source>
        <dbReference type="PROSITE" id="PS50113"/>
    </source>
</evidence>
<dbReference type="PANTHER" id="PTHR43304:SF1">
    <property type="entry name" value="PAC DOMAIN-CONTAINING PROTEIN"/>
    <property type="match status" value="1"/>
</dbReference>